<keyword evidence="3" id="KW-1185">Reference proteome</keyword>
<protein>
    <submittedName>
        <fullName evidence="2">Uncharacterized protein</fullName>
    </submittedName>
</protein>
<evidence type="ECO:0000313" key="3">
    <source>
        <dbReference type="Proteomes" id="UP000092445"/>
    </source>
</evidence>
<dbReference type="Proteomes" id="UP000092445">
    <property type="component" value="Unassembled WGS sequence"/>
</dbReference>
<accession>A0A1B0AC75</accession>
<evidence type="ECO:0000256" key="1">
    <source>
        <dbReference type="SAM" id="MobiDB-lite"/>
    </source>
</evidence>
<organism evidence="2 3">
    <name type="scientific">Glossina pallidipes</name>
    <name type="common">Tsetse fly</name>
    <dbReference type="NCBI Taxonomy" id="7398"/>
    <lineage>
        <taxon>Eukaryota</taxon>
        <taxon>Metazoa</taxon>
        <taxon>Ecdysozoa</taxon>
        <taxon>Arthropoda</taxon>
        <taxon>Hexapoda</taxon>
        <taxon>Insecta</taxon>
        <taxon>Pterygota</taxon>
        <taxon>Neoptera</taxon>
        <taxon>Endopterygota</taxon>
        <taxon>Diptera</taxon>
        <taxon>Brachycera</taxon>
        <taxon>Muscomorpha</taxon>
        <taxon>Hippoboscoidea</taxon>
        <taxon>Glossinidae</taxon>
        <taxon>Glossina</taxon>
    </lineage>
</organism>
<reference evidence="3" key="1">
    <citation type="submission" date="2014-03" db="EMBL/GenBank/DDBJ databases">
        <authorList>
            <person name="Aksoy S."/>
            <person name="Warren W."/>
            <person name="Wilson R.K."/>
        </authorList>
    </citation>
    <scope>NUCLEOTIDE SEQUENCE [LARGE SCALE GENOMIC DNA]</scope>
    <source>
        <strain evidence="3">IAEA</strain>
    </source>
</reference>
<name>A0A1B0AC75_GLOPL</name>
<dbReference type="AlphaFoldDB" id="A0A1B0AC75"/>
<reference evidence="2" key="2">
    <citation type="submission" date="2020-05" db="UniProtKB">
        <authorList>
            <consortium name="EnsemblMetazoa"/>
        </authorList>
    </citation>
    <scope>IDENTIFICATION</scope>
    <source>
        <strain evidence="2">IAEA</strain>
    </source>
</reference>
<sequence>MKVKKRPMKRLRNGYVLNVVRNSKNPDSETSNRNQHQSPDYKREAMKRGRLSPHKFKAFYVHSGSALLDSNLSFFDVLRCVFERRLIIVLRCHIFDFRDETASLARNGSFKGTNDLDIDDLLTADKYEMFNEELMTLDMQCADKKDTTVEEQQNLSKVLARV</sequence>
<proteinExistence type="predicted"/>
<feature type="region of interest" description="Disordered" evidence="1">
    <location>
        <begin position="22"/>
        <end position="47"/>
    </location>
</feature>
<feature type="compositionally biased region" description="Polar residues" evidence="1">
    <location>
        <begin position="22"/>
        <end position="38"/>
    </location>
</feature>
<dbReference type="VEuPathDB" id="VectorBase:GPAI040860"/>
<dbReference type="EnsemblMetazoa" id="GPAI040860-RA">
    <property type="protein sequence ID" value="GPAI040860-PA"/>
    <property type="gene ID" value="GPAI040860"/>
</dbReference>
<evidence type="ECO:0000313" key="2">
    <source>
        <dbReference type="EnsemblMetazoa" id="GPAI040860-PA"/>
    </source>
</evidence>